<dbReference type="RefSeq" id="WP_078109507.1">
    <property type="nucleotide sequence ID" value="NZ_CP065424.1"/>
</dbReference>
<evidence type="ECO:0000313" key="3">
    <source>
        <dbReference type="Proteomes" id="UP000189761"/>
    </source>
</evidence>
<proteinExistence type="predicted"/>
<keyword evidence="3" id="KW-1185">Reference proteome</keyword>
<feature type="transmembrane region" description="Helical" evidence="1">
    <location>
        <begin position="122"/>
        <end position="140"/>
    </location>
</feature>
<organism evidence="2 3">
    <name type="scientific">Heyndrickxia oleronia</name>
    <dbReference type="NCBI Taxonomy" id="38875"/>
    <lineage>
        <taxon>Bacteria</taxon>
        <taxon>Bacillati</taxon>
        <taxon>Bacillota</taxon>
        <taxon>Bacilli</taxon>
        <taxon>Bacillales</taxon>
        <taxon>Bacillaceae</taxon>
        <taxon>Heyndrickxia</taxon>
    </lineage>
</organism>
<name>A0A8E2LG65_9BACI</name>
<dbReference type="InterPro" id="IPR047928">
    <property type="entry name" value="Perm_prefix_1"/>
</dbReference>
<comment type="caution">
    <text evidence="2">The sequence shown here is derived from an EMBL/GenBank/DDBJ whole genome shotgun (WGS) entry which is preliminary data.</text>
</comment>
<feature type="transmembrane region" description="Helical" evidence="1">
    <location>
        <begin position="83"/>
        <end position="102"/>
    </location>
</feature>
<protein>
    <submittedName>
        <fullName evidence="2">Uncharacterized protein</fullName>
    </submittedName>
</protein>
<dbReference type="NCBIfam" id="NF038403">
    <property type="entry name" value="perm_prefix_1"/>
    <property type="match status" value="1"/>
</dbReference>
<keyword evidence="1" id="KW-0472">Membrane</keyword>
<evidence type="ECO:0000313" key="2">
    <source>
        <dbReference type="EMBL" id="OOP69592.1"/>
    </source>
</evidence>
<feature type="transmembrane region" description="Helical" evidence="1">
    <location>
        <begin position="152"/>
        <end position="171"/>
    </location>
</feature>
<keyword evidence="1" id="KW-1133">Transmembrane helix</keyword>
<dbReference type="AlphaFoldDB" id="A0A8E2LG65"/>
<reference evidence="2 3" key="1">
    <citation type="submission" date="2017-01" db="EMBL/GenBank/DDBJ databases">
        <title>Draft genome sequence of Bacillus oleronius.</title>
        <authorList>
            <person name="Allam M."/>
        </authorList>
    </citation>
    <scope>NUCLEOTIDE SEQUENCE [LARGE SCALE GENOMIC DNA]</scope>
    <source>
        <strain evidence="2 3">DSM 9356</strain>
    </source>
</reference>
<sequence length="211" mass="24153">MLDQKAVYLEKLKQSLGNHPEKDMICREISSHIAEGIRERMLYGISEKEAHDTILSDLGDPTELGQSYHLLVEGQNKTTMAILLNWCFFIGGILLTIMNQMFHFSVLHQAWIVLERISQDILLLYSVYWFFLGFTIGKVYGPKGKKCISQIVIRALIPNLLLMILVLSNMIPKEFYSPLLDPIFIILCMIATILFYPISRVAFNYGIVHGL</sequence>
<evidence type="ECO:0000256" key="1">
    <source>
        <dbReference type="SAM" id="Phobius"/>
    </source>
</evidence>
<dbReference type="Proteomes" id="UP000189761">
    <property type="component" value="Unassembled WGS sequence"/>
</dbReference>
<dbReference type="EMBL" id="MTLA01000046">
    <property type="protein sequence ID" value="OOP69592.1"/>
    <property type="molecule type" value="Genomic_DNA"/>
</dbReference>
<feature type="transmembrane region" description="Helical" evidence="1">
    <location>
        <begin position="183"/>
        <end position="203"/>
    </location>
</feature>
<gene>
    <name evidence="2" type="ORF">BWZ43_04280</name>
</gene>
<accession>A0A8E2LG65</accession>
<keyword evidence="1" id="KW-0812">Transmembrane</keyword>